<keyword evidence="6 16" id="KW-1133">Transmembrane helix</keyword>
<evidence type="ECO:0000256" key="5">
    <source>
        <dbReference type="ARBA" id="ARBA00022692"/>
    </source>
</evidence>
<evidence type="ECO:0000313" key="20">
    <source>
        <dbReference type="Proteomes" id="UP001652621"/>
    </source>
</evidence>
<evidence type="ECO:0000256" key="13">
    <source>
        <dbReference type="ARBA" id="ARBA00023286"/>
    </source>
</evidence>
<dbReference type="InterPro" id="IPR019594">
    <property type="entry name" value="Glu/Gly-bd"/>
</dbReference>
<evidence type="ECO:0000256" key="8">
    <source>
        <dbReference type="ARBA" id="ARBA00023065"/>
    </source>
</evidence>
<keyword evidence="13" id="KW-1071">Ligand-gated ion channel</keyword>
<keyword evidence="9 16" id="KW-0472">Membrane</keyword>
<dbReference type="GeneID" id="109612276"/>
<keyword evidence="12" id="KW-0628">Postsynaptic cell membrane</keyword>
<protein>
    <submittedName>
        <fullName evidence="21">Glutamate receptor ionotropic, kainate 2</fullName>
    </submittedName>
</protein>
<keyword evidence="5 16" id="KW-0812">Transmembrane</keyword>
<comment type="subcellular location">
    <subcellularLocation>
        <location evidence="1">Cell membrane</location>
        <topology evidence="1">Multi-pass membrane protein</topology>
    </subcellularLocation>
    <subcellularLocation>
        <location evidence="15">Postsynaptic cell membrane</location>
    </subcellularLocation>
</comment>
<feature type="signal peptide" evidence="17">
    <location>
        <begin position="1"/>
        <end position="26"/>
    </location>
</feature>
<feature type="transmembrane region" description="Helical" evidence="16">
    <location>
        <begin position="810"/>
        <end position="833"/>
    </location>
</feature>
<dbReference type="InterPro" id="IPR001828">
    <property type="entry name" value="ANF_lig-bd_rcpt"/>
</dbReference>
<keyword evidence="3" id="KW-0813">Transport</keyword>
<evidence type="ECO:0000256" key="7">
    <source>
        <dbReference type="ARBA" id="ARBA00023018"/>
    </source>
</evidence>
<dbReference type="Pfam" id="PF01094">
    <property type="entry name" value="ANF_receptor"/>
    <property type="match status" value="1"/>
</dbReference>
<evidence type="ECO:0000256" key="10">
    <source>
        <dbReference type="ARBA" id="ARBA00023170"/>
    </source>
</evidence>
<dbReference type="SUPFAM" id="SSF53850">
    <property type="entry name" value="Periplasmic binding protein-like II"/>
    <property type="match status" value="1"/>
</dbReference>
<keyword evidence="17" id="KW-0732">Signal</keyword>
<evidence type="ECO:0000313" key="21">
    <source>
        <dbReference type="RefSeq" id="XP_058983313.1"/>
    </source>
</evidence>
<evidence type="ECO:0000259" key="18">
    <source>
        <dbReference type="SMART" id="SM00079"/>
    </source>
</evidence>
<dbReference type="InterPro" id="IPR028082">
    <property type="entry name" value="Peripla_BP_I"/>
</dbReference>
<dbReference type="PRINTS" id="PR00177">
    <property type="entry name" value="NMDARECEPTOR"/>
</dbReference>
<evidence type="ECO:0000259" key="19">
    <source>
        <dbReference type="SMART" id="SM00918"/>
    </source>
</evidence>
<evidence type="ECO:0000256" key="16">
    <source>
        <dbReference type="SAM" id="Phobius"/>
    </source>
</evidence>
<organism evidence="20 21">
    <name type="scientific">Musca domestica</name>
    <name type="common">House fly</name>
    <dbReference type="NCBI Taxonomy" id="7370"/>
    <lineage>
        <taxon>Eukaryota</taxon>
        <taxon>Metazoa</taxon>
        <taxon>Ecdysozoa</taxon>
        <taxon>Arthropoda</taxon>
        <taxon>Hexapoda</taxon>
        <taxon>Insecta</taxon>
        <taxon>Pterygota</taxon>
        <taxon>Neoptera</taxon>
        <taxon>Endopterygota</taxon>
        <taxon>Diptera</taxon>
        <taxon>Brachycera</taxon>
        <taxon>Muscomorpha</taxon>
        <taxon>Muscoidea</taxon>
        <taxon>Muscidae</taxon>
        <taxon>Musca</taxon>
    </lineage>
</organism>
<evidence type="ECO:0000256" key="12">
    <source>
        <dbReference type="ARBA" id="ARBA00023257"/>
    </source>
</evidence>
<evidence type="ECO:0000256" key="1">
    <source>
        <dbReference type="ARBA" id="ARBA00004651"/>
    </source>
</evidence>
<evidence type="ECO:0000256" key="3">
    <source>
        <dbReference type="ARBA" id="ARBA00022448"/>
    </source>
</evidence>
<gene>
    <name evidence="21" type="primary">LOC109612276</name>
</gene>
<keyword evidence="14" id="KW-0407">Ion channel</keyword>
<dbReference type="Proteomes" id="UP001652621">
    <property type="component" value="Unplaced"/>
</dbReference>
<evidence type="ECO:0000256" key="15">
    <source>
        <dbReference type="ARBA" id="ARBA00034100"/>
    </source>
</evidence>
<accession>A0ABM3VBZ0</accession>
<evidence type="ECO:0000256" key="17">
    <source>
        <dbReference type="SAM" id="SignalP"/>
    </source>
</evidence>
<dbReference type="InterPro" id="IPR001320">
    <property type="entry name" value="Iontro_rcpt_C"/>
</dbReference>
<dbReference type="CDD" id="cd13714">
    <property type="entry name" value="PBP2_iGluR_Kainate"/>
    <property type="match status" value="1"/>
</dbReference>
<dbReference type="SUPFAM" id="SSF53822">
    <property type="entry name" value="Periplasmic binding protein-like I"/>
    <property type="match status" value="1"/>
</dbReference>
<keyword evidence="11" id="KW-0325">Glycoprotein</keyword>
<dbReference type="SMART" id="SM00079">
    <property type="entry name" value="PBPe"/>
    <property type="match status" value="1"/>
</dbReference>
<keyword evidence="10 21" id="KW-0675">Receptor</keyword>
<evidence type="ECO:0000256" key="14">
    <source>
        <dbReference type="ARBA" id="ARBA00023303"/>
    </source>
</evidence>
<evidence type="ECO:0000256" key="11">
    <source>
        <dbReference type="ARBA" id="ARBA00023180"/>
    </source>
</evidence>
<dbReference type="InterPro" id="IPR001508">
    <property type="entry name" value="Iono_Glu_rcpt_met"/>
</dbReference>
<feature type="transmembrane region" description="Helical" evidence="16">
    <location>
        <begin position="544"/>
        <end position="565"/>
    </location>
</feature>
<evidence type="ECO:0000256" key="9">
    <source>
        <dbReference type="ARBA" id="ARBA00023136"/>
    </source>
</evidence>
<comment type="similarity">
    <text evidence="2">Belongs to the glutamate-gated ion channel (TC 1.A.10.1) family.</text>
</comment>
<dbReference type="PANTHER" id="PTHR18966">
    <property type="entry name" value="IONOTROPIC GLUTAMATE RECEPTOR"/>
    <property type="match status" value="1"/>
</dbReference>
<evidence type="ECO:0000256" key="6">
    <source>
        <dbReference type="ARBA" id="ARBA00022989"/>
    </source>
</evidence>
<name>A0ABM3VBZ0_MUSDO</name>
<dbReference type="Pfam" id="PF00060">
    <property type="entry name" value="Lig_chan"/>
    <property type="match status" value="1"/>
</dbReference>
<dbReference type="Gene3D" id="3.40.190.10">
    <property type="entry name" value="Periplasmic binding protein-like II"/>
    <property type="match status" value="3"/>
</dbReference>
<evidence type="ECO:0000256" key="2">
    <source>
        <dbReference type="ARBA" id="ARBA00008685"/>
    </source>
</evidence>
<keyword evidence="8" id="KW-0406">Ion transport</keyword>
<dbReference type="Gene3D" id="3.40.50.2300">
    <property type="match status" value="2"/>
</dbReference>
<feature type="chain" id="PRO_5047357668" evidence="17">
    <location>
        <begin position="27"/>
        <end position="931"/>
    </location>
</feature>
<keyword evidence="4" id="KW-1003">Cell membrane</keyword>
<keyword evidence="7" id="KW-0770">Synapse</keyword>
<sequence>MQNKMRNSFTWSVFLIAVLFIRKSQQIENINIGALFYDDEYEIEESFVTTINLINNQNEVNFKLNPLIEKLYDYDSSAILENKVNKLIENGAAVIFGPSSKADSDIVSLICNATGIPHMLFDYLEEENDLLKINHQMSLNVFPSQPVLSKAYADIVQNYGWRKFTIIYDEDDASAPFRLQDLIQLRDLNEKIVRVRTFKRGVDHRILWKSIKGERRIILDCPPDMLVELLNSSIPYGMTAQFNHLFLTNLDTQISGLEELKDNVTFAANVTAIRMKQHEVDNLEESIWNEIDLPTMKLLPDLIHDAVMLFYLAVKNISVMYEINPPGTPYTYEEGNENPWPMGLYINRVMKVLASSDDRNFHMSYMQFDEGGQRINFTLEIYEPIDNYVLATWSPNGHISQKVVEMTNIKKIIYKVATRIGEPYFMLKEDAENRTGNDRYIGYAVDLIDAIANILSFDYLFVPVADNSYGKLNKETNQWDGIIGELINNDAHMGICDLTITQKRKTVVDFTVPFMQLGISILAYEKPIEQKPWNAFLEPFTNEVWIYVMLSVFIMAFLFLFMARISTSEWQNPHPCNNDPDALENSWNVSNVFWLTVGSIMTAGSDILPRSAPMRTFNAMWWIFAVIIANSYTANLAAFLTNSKMEGDIKGVEDLAKQNEVKFGTIEGGSTYTFFSESNDTDFRLAYNMMQSQEPSVYTKSNEEGVERVLKNNGSYMFLMETTSLEYNTERNCKLKMLGETFGEKHYAIAVPFGAEYRSNLSVAILKLGELGRLFEMKKKWWVNEDKDCPQETKSNSETNDLNFTEVRGIFYTLYVGLFIAYVVGITEFLIYAQHVAVEEKLTFKQALTKELKFVLKVWNNKKPVSPVCSTPSSSHRSGSTDKSTKLYAIRKSPSDKINGDVDERKSMKSMKSIRSLKSLKSAIVNTIRKF</sequence>
<dbReference type="SMART" id="SM00918">
    <property type="entry name" value="Lig_chan-Glu_bd"/>
    <property type="match status" value="1"/>
</dbReference>
<dbReference type="Pfam" id="PF10613">
    <property type="entry name" value="Lig_chan-Glu_bd"/>
    <property type="match status" value="1"/>
</dbReference>
<keyword evidence="20" id="KW-1185">Reference proteome</keyword>
<dbReference type="RefSeq" id="XP_058983313.1">
    <property type="nucleotide sequence ID" value="XM_059127330.1"/>
</dbReference>
<feature type="domain" description="Ionotropic glutamate receptor C-terminal" evidence="18">
    <location>
        <begin position="413"/>
        <end position="784"/>
    </location>
</feature>
<feature type="transmembrane region" description="Helical" evidence="16">
    <location>
        <begin position="619"/>
        <end position="640"/>
    </location>
</feature>
<proteinExistence type="inferred from homology"/>
<evidence type="ECO:0000256" key="4">
    <source>
        <dbReference type="ARBA" id="ARBA00022475"/>
    </source>
</evidence>
<dbReference type="InterPro" id="IPR015683">
    <property type="entry name" value="Ionotropic_Glu_rcpt"/>
</dbReference>
<reference evidence="21" key="1">
    <citation type="submission" date="2025-08" db="UniProtKB">
        <authorList>
            <consortium name="RefSeq"/>
        </authorList>
    </citation>
    <scope>IDENTIFICATION</scope>
    <source>
        <strain evidence="21">Aabys</strain>
        <tissue evidence="21">Whole body</tissue>
    </source>
</reference>
<feature type="domain" description="Ionotropic glutamate receptor L-glutamate and glycine-binding" evidence="19">
    <location>
        <begin position="423"/>
        <end position="488"/>
    </location>
</feature>
<dbReference type="SUPFAM" id="SSF81324">
    <property type="entry name" value="Voltage-gated potassium channels"/>
    <property type="match status" value="1"/>
</dbReference>